<dbReference type="RefSeq" id="WP_274372758.1">
    <property type="nucleotide sequence ID" value="NZ_CP072943.1"/>
</dbReference>
<evidence type="ECO:0000313" key="3">
    <source>
        <dbReference type="Proteomes" id="UP000671879"/>
    </source>
</evidence>
<accession>A0A9Q7AMD2</accession>
<reference evidence="3" key="1">
    <citation type="submission" date="2021-04" db="EMBL/GenBank/DDBJ databases">
        <title>A novel Synergistetes isolate from a pyrite-forming mixed culture.</title>
        <authorList>
            <person name="Bunk B."/>
            <person name="Sproer C."/>
            <person name="Spring S."/>
            <person name="Pester M."/>
        </authorList>
    </citation>
    <scope>NUCLEOTIDE SEQUENCE [LARGE SCALE GENOMIC DNA]</scope>
    <source>
        <strain evidence="3">J.5.4.2-T.3.5.2</strain>
    </source>
</reference>
<dbReference type="InterPro" id="IPR050218">
    <property type="entry name" value="LptD"/>
</dbReference>
<feature type="signal peptide" evidence="1">
    <location>
        <begin position="1"/>
        <end position="26"/>
    </location>
</feature>
<keyword evidence="1" id="KW-0732">Signal</keyword>
<dbReference type="EMBL" id="CP072943">
    <property type="protein sequence ID" value="QTX31592.1"/>
    <property type="molecule type" value="Genomic_DNA"/>
</dbReference>
<dbReference type="GO" id="GO:0009279">
    <property type="term" value="C:cell outer membrane"/>
    <property type="evidence" value="ECO:0007669"/>
    <property type="project" value="TreeGrafter"/>
</dbReference>
<feature type="chain" id="PRO_5040306942" evidence="1">
    <location>
        <begin position="27"/>
        <end position="547"/>
    </location>
</feature>
<gene>
    <name evidence="2" type="ORF">KAR29_09475</name>
</gene>
<dbReference type="GO" id="GO:1990351">
    <property type="term" value="C:transporter complex"/>
    <property type="evidence" value="ECO:0007669"/>
    <property type="project" value="TreeGrafter"/>
</dbReference>
<dbReference type="PANTHER" id="PTHR30189:SF1">
    <property type="entry name" value="LPS-ASSEMBLY PROTEIN LPTD"/>
    <property type="match status" value="1"/>
</dbReference>
<name>A0A9Q7AMD2_9BACT</name>
<dbReference type="KEGG" id="aram:KAR29_09475"/>
<keyword evidence="3" id="KW-1185">Reference proteome</keyword>
<evidence type="ECO:0000256" key="1">
    <source>
        <dbReference type="SAM" id="SignalP"/>
    </source>
</evidence>
<dbReference type="Proteomes" id="UP000671879">
    <property type="component" value="Chromosome"/>
</dbReference>
<dbReference type="PANTHER" id="PTHR30189">
    <property type="entry name" value="LPS-ASSEMBLY PROTEIN"/>
    <property type="match status" value="1"/>
</dbReference>
<protein>
    <submittedName>
        <fullName evidence="2">LPS-assembly protein LptD</fullName>
    </submittedName>
</protein>
<dbReference type="AlphaFoldDB" id="A0A9Q7AMD2"/>
<organism evidence="2 3">
    <name type="scientific">Aminithiophilus ramosus</name>
    <dbReference type="NCBI Taxonomy" id="3029084"/>
    <lineage>
        <taxon>Bacteria</taxon>
        <taxon>Thermotogati</taxon>
        <taxon>Synergistota</taxon>
        <taxon>Synergistia</taxon>
        <taxon>Synergistales</taxon>
        <taxon>Aminithiophilaceae</taxon>
        <taxon>Aminithiophilus</taxon>
    </lineage>
</organism>
<sequence length="547" mass="62346">MAKSLRLLISLIGLSFLLSSGSVAWASKEISVEGEHLVYEEAEGVARAEGDVRLSYADMQMRTAFLEMDTERQIVKASSDGKTPVTFLWRGQRFEGESVEYDFNSGRGLIRNAGGRVDHLILSGEDLEVLPVDEALRRGVVTAKQAKGLERGEVVGWWQHVSVTTCNEPRPHYRLTTKKLIVIPGERVIIKQPRVYIGEKLLFTYPFDYIVSARRASGVFLPLPRYDGTKGVGLGISGPLSWSSGQAEIALVAWSKIDPEGSLTLTQRLGDDASFFLESSYSYSEVDDENRWRPRWGLRSEKSGWFTEVLWSQRESVEIDDVAGEKRYKGTLWRDPQVTVEGPWWSDAASGGWWRLLGSWGRYGEEGLTTERRGAGLDFYGEGASTAAFRPFWRATYWYYDYDDSDSESQKTTDLAFGFDWSAGSLRLRSTYVRRWVDGTSPMKWDRYDETETVYQRVTLPVSDQWELSLRGGWDLRDHNLDEMLYQLRYEVDCLAWELTVRDDRIRGDDWAGLRLIIKAYPESPLQFQEKEIDEPGARPASIPKNS</sequence>
<evidence type="ECO:0000313" key="2">
    <source>
        <dbReference type="EMBL" id="QTX31592.1"/>
    </source>
</evidence>
<proteinExistence type="predicted"/>